<dbReference type="NCBIfam" id="TIGR01509">
    <property type="entry name" value="HAD-SF-IA-v3"/>
    <property type="match status" value="1"/>
</dbReference>
<keyword evidence="2" id="KW-1185">Reference proteome</keyword>
<protein>
    <submittedName>
        <fullName evidence="1">HAD family phosphatase</fullName>
    </submittedName>
</protein>
<dbReference type="PANTHER" id="PTHR18901">
    <property type="entry name" value="2-DEOXYGLUCOSE-6-PHOSPHATE PHOSPHATASE 2"/>
    <property type="match status" value="1"/>
</dbReference>
<sequence>MVEAVIFDMDGVIIDSEPLQMQALIEAIKASSGVELTPQALGWTTGRGNAEVWQRLRELYPIAWEQEKVRAYQLEALFKLMDTSPLAVPIAGILPLVRALKAKGIPMAVASSSSLSIIDKVLDKLALREYFTLIATGDEVPASKPAPDIFLLAAQRLGCKLEGCWVIEDSYNGVTAAKAAGMHCIGFYNPHSGEQDISAADCRITHIDEAMGILGLEG</sequence>
<dbReference type="CDD" id="cd16423">
    <property type="entry name" value="HAD_BPGM-like"/>
    <property type="match status" value="1"/>
</dbReference>
<dbReference type="InterPro" id="IPR023214">
    <property type="entry name" value="HAD_sf"/>
</dbReference>
<dbReference type="Gene3D" id="1.10.150.240">
    <property type="entry name" value="Putative phosphatase, domain 2"/>
    <property type="match status" value="1"/>
</dbReference>
<dbReference type="Gene3D" id="3.40.50.1000">
    <property type="entry name" value="HAD superfamily/HAD-like"/>
    <property type="match status" value="1"/>
</dbReference>
<accession>A0A926CZV3</accession>
<dbReference type="AlphaFoldDB" id="A0A926CZV3"/>
<dbReference type="Proteomes" id="UP000654279">
    <property type="component" value="Unassembled WGS sequence"/>
</dbReference>
<dbReference type="SFLD" id="SFLDG01135">
    <property type="entry name" value="C1.5.6:_HAD__Beta-PGM__Phospha"/>
    <property type="match status" value="1"/>
</dbReference>
<dbReference type="SFLD" id="SFLDS00003">
    <property type="entry name" value="Haloacid_Dehalogenase"/>
    <property type="match status" value="1"/>
</dbReference>
<dbReference type="Pfam" id="PF00702">
    <property type="entry name" value="Hydrolase"/>
    <property type="match status" value="1"/>
</dbReference>
<evidence type="ECO:0000313" key="2">
    <source>
        <dbReference type="Proteomes" id="UP000654279"/>
    </source>
</evidence>
<proteinExistence type="predicted"/>
<reference evidence="1" key="1">
    <citation type="submission" date="2020-08" db="EMBL/GenBank/DDBJ databases">
        <title>Genome public.</title>
        <authorList>
            <person name="Liu C."/>
            <person name="Sun Q."/>
        </authorList>
    </citation>
    <scope>NUCLEOTIDE SEQUENCE</scope>
    <source>
        <strain evidence="1">NSJ-44</strain>
    </source>
</reference>
<dbReference type="NCBIfam" id="TIGR01549">
    <property type="entry name" value="HAD-SF-IA-v1"/>
    <property type="match status" value="1"/>
</dbReference>
<dbReference type="InterPro" id="IPR023198">
    <property type="entry name" value="PGP-like_dom2"/>
</dbReference>
<dbReference type="SFLD" id="SFLDG01129">
    <property type="entry name" value="C1.5:_HAD__Beta-PGM__Phosphata"/>
    <property type="match status" value="1"/>
</dbReference>
<gene>
    <name evidence="1" type="ORF">H8699_06955</name>
</gene>
<dbReference type="SUPFAM" id="SSF56784">
    <property type="entry name" value="HAD-like"/>
    <property type="match status" value="1"/>
</dbReference>
<evidence type="ECO:0000313" key="1">
    <source>
        <dbReference type="EMBL" id="MBC8529163.1"/>
    </source>
</evidence>
<dbReference type="RefSeq" id="WP_249285037.1">
    <property type="nucleotide sequence ID" value="NZ_JACRSO010000002.1"/>
</dbReference>
<name>A0A926CZV3_9FIRM</name>
<organism evidence="1 2">
    <name type="scientific">Luoshenia tenuis</name>
    <dbReference type="NCBI Taxonomy" id="2763654"/>
    <lineage>
        <taxon>Bacteria</taxon>
        <taxon>Bacillati</taxon>
        <taxon>Bacillota</taxon>
        <taxon>Clostridia</taxon>
        <taxon>Christensenellales</taxon>
        <taxon>Christensenellaceae</taxon>
        <taxon>Luoshenia</taxon>
    </lineage>
</organism>
<dbReference type="InterPro" id="IPR006439">
    <property type="entry name" value="HAD-SF_hydro_IA"/>
</dbReference>
<dbReference type="PANTHER" id="PTHR18901:SF38">
    <property type="entry name" value="PSEUDOURIDINE-5'-PHOSPHATASE"/>
    <property type="match status" value="1"/>
</dbReference>
<comment type="caution">
    <text evidence="1">The sequence shown here is derived from an EMBL/GenBank/DDBJ whole genome shotgun (WGS) entry which is preliminary data.</text>
</comment>
<dbReference type="EMBL" id="JACRSO010000002">
    <property type="protein sequence ID" value="MBC8529163.1"/>
    <property type="molecule type" value="Genomic_DNA"/>
</dbReference>
<dbReference type="PRINTS" id="PR00413">
    <property type="entry name" value="HADHALOGNASE"/>
</dbReference>
<dbReference type="InterPro" id="IPR036412">
    <property type="entry name" value="HAD-like_sf"/>
</dbReference>